<sequence>MRNYRLLASVLLISTVLLSGCTRTLEKIKNGKLPTDTYIIEKTNFGNEDVFSMIPIYISNGKTTTINWVPMWSQEKYLRVSYVYKGHIRKLSTDDYDVVKTHKHPFIKVKQGQVRSNNPSVVAYMR</sequence>
<name>A0A2A3TYV1_LEVBR</name>
<dbReference type="AlphaFoldDB" id="A0A2A3TYV1"/>
<dbReference type="OrthoDB" id="9740835at2"/>
<evidence type="ECO:0000313" key="1">
    <source>
        <dbReference type="EMBL" id="PBQ24095.1"/>
    </source>
</evidence>
<organism evidence="1 2">
    <name type="scientific">Levilactobacillus brevis</name>
    <name type="common">Lactobacillus brevis</name>
    <dbReference type="NCBI Taxonomy" id="1580"/>
    <lineage>
        <taxon>Bacteria</taxon>
        <taxon>Bacillati</taxon>
        <taxon>Bacillota</taxon>
        <taxon>Bacilli</taxon>
        <taxon>Lactobacillales</taxon>
        <taxon>Lactobacillaceae</taxon>
        <taxon>Levilactobacillus</taxon>
    </lineage>
</organism>
<gene>
    <name evidence="1" type="ORF">CNR29_08700</name>
</gene>
<accession>A0A2A3TYV1</accession>
<dbReference type="Proteomes" id="UP000217918">
    <property type="component" value="Unassembled WGS sequence"/>
</dbReference>
<evidence type="ECO:0000313" key="2">
    <source>
        <dbReference type="Proteomes" id="UP000217918"/>
    </source>
</evidence>
<comment type="caution">
    <text evidence="1">The sequence shown here is derived from an EMBL/GenBank/DDBJ whole genome shotgun (WGS) entry which is preliminary data.</text>
</comment>
<dbReference type="PROSITE" id="PS51257">
    <property type="entry name" value="PROKAR_LIPOPROTEIN"/>
    <property type="match status" value="1"/>
</dbReference>
<dbReference type="EMBL" id="NVYO01000001">
    <property type="protein sequence ID" value="PBQ24095.1"/>
    <property type="molecule type" value="Genomic_DNA"/>
</dbReference>
<protein>
    <recommendedName>
        <fullName evidence="3">Lipoprotein</fullName>
    </recommendedName>
</protein>
<dbReference type="RefSeq" id="WP_024526680.1">
    <property type="nucleotide sequence ID" value="NZ_CP024635.1"/>
</dbReference>
<reference evidence="1 2" key="1">
    <citation type="submission" date="2017-09" db="EMBL/GenBank/DDBJ databases">
        <title>Genome sequence of Lactobacillus brevis D7.</title>
        <authorList>
            <person name="Kwon M.-S."/>
            <person name="Lim S.K."/>
            <person name="Choi H.-J."/>
        </authorList>
    </citation>
    <scope>NUCLEOTIDE SEQUENCE [LARGE SCALE GENOMIC DNA]</scope>
    <source>
        <strain evidence="1 2">D7</strain>
    </source>
</reference>
<proteinExistence type="predicted"/>
<evidence type="ECO:0008006" key="3">
    <source>
        <dbReference type="Google" id="ProtNLM"/>
    </source>
</evidence>